<name>A0A668AQ07_9TELE</name>
<feature type="compositionally biased region" description="Polar residues" evidence="1">
    <location>
        <begin position="87"/>
        <end position="96"/>
    </location>
</feature>
<evidence type="ECO:0000256" key="1">
    <source>
        <dbReference type="SAM" id="MobiDB-lite"/>
    </source>
</evidence>
<feature type="compositionally biased region" description="Polar residues" evidence="1">
    <location>
        <begin position="69"/>
        <end position="79"/>
    </location>
</feature>
<reference evidence="2" key="1">
    <citation type="submission" date="2019-06" db="EMBL/GenBank/DDBJ databases">
        <authorList>
            <consortium name="Wellcome Sanger Institute Data Sharing"/>
        </authorList>
    </citation>
    <scope>NUCLEOTIDE SEQUENCE [LARGE SCALE GENOMIC DNA]</scope>
</reference>
<proteinExistence type="predicted"/>
<accession>A0A668AQ07</accession>
<dbReference type="AlphaFoldDB" id="A0A668AQ07"/>
<dbReference type="Proteomes" id="UP000472263">
    <property type="component" value="Chromosome 1"/>
</dbReference>
<sequence length="96" mass="10650">LLTRLLSLWELLNKREAALTGGLGGASACSECVAAQRRQIARRPPPKRPNLSVQRVITQEMRPRRSERTSNPSPHQPLSRSVKACHSANQESKVIT</sequence>
<reference evidence="2" key="3">
    <citation type="submission" date="2025-09" db="UniProtKB">
        <authorList>
            <consortium name="Ensembl"/>
        </authorList>
    </citation>
    <scope>IDENTIFICATION</scope>
</reference>
<organism evidence="2 3">
    <name type="scientific">Myripristis murdjan</name>
    <name type="common">pinecone soldierfish</name>
    <dbReference type="NCBI Taxonomy" id="586833"/>
    <lineage>
        <taxon>Eukaryota</taxon>
        <taxon>Metazoa</taxon>
        <taxon>Chordata</taxon>
        <taxon>Craniata</taxon>
        <taxon>Vertebrata</taxon>
        <taxon>Euteleostomi</taxon>
        <taxon>Actinopterygii</taxon>
        <taxon>Neopterygii</taxon>
        <taxon>Teleostei</taxon>
        <taxon>Neoteleostei</taxon>
        <taxon>Acanthomorphata</taxon>
        <taxon>Holocentriformes</taxon>
        <taxon>Holocentridae</taxon>
        <taxon>Myripristis</taxon>
    </lineage>
</organism>
<protein>
    <submittedName>
        <fullName evidence="2">Uncharacterized protein</fullName>
    </submittedName>
</protein>
<dbReference type="Ensembl" id="ENSMMDT00005056657.1">
    <property type="protein sequence ID" value="ENSMMDP00005055597.1"/>
    <property type="gene ID" value="ENSMMDG00005024872.1"/>
</dbReference>
<dbReference type="InParanoid" id="A0A668AQ07"/>
<evidence type="ECO:0000313" key="3">
    <source>
        <dbReference type="Proteomes" id="UP000472263"/>
    </source>
</evidence>
<evidence type="ECO:0000313" key="2">
    <source>
        <dbReference type="Ensembl" id="ENSMMDP00005055597.1"/>
    </source>
</evidence>
<keyword evidence="3" id="KW-1185">Reference proteome</keyword>
<reference evidence="2" key="2">
    <citation type="submission" date="2025-08" db="UniProtKB">
        <authorList>
            <consortium name="Ensembl"/>
        </authorList>
    </citation>
    <scope>IDENTIFICATION</scope>
</reference>
<feature type="region of interest" description="Disordered" evidence="1">
    <location>
        <begin position="38"/>
        <end position="96"/>
    </location>
</feature>